<protein>
    <submittedName>
        <fullName evidence="3">ADP-sugar pyrophosphatase</fullName>
    </submittedName>
</protein>
<dbReference type="InterPro" id="IPR000086">
    <property type="entry name" value="NUDIX_hydrolase_dom"/>
</dbReference>
<dbReference type="PANTHER" id="PTHR11839:SF1">
    <property type="entry name" value="ADP-SUGAR PYROPHOSPHATASE"/>
    <property type="match status" value="1"/>
</dbReference>
<accession>A0A226E5J6</accession>
<comment type="caution">
    <text evidence="3">The sequence shown here is derived from an EMBL/GenBank/DDBJ whole genome shotgun (WGS) entry which is preliminary data.</text>
</comment>
<dbReference type="InterPro" id="IPR015797">
    <property type="entry name" value="NUDIX_hydrolase-like_dom_sf"/>
</dbReference>
<evidence type="ECO:0000256" key="1">
    <source>
        <dbReference type="ARBA" id="ARBA00022801"/>
    </source>
</evidence>
<gene>
    <name evidence="3" type="ORF">Fcan01_12673</name>
</gene>
<dbReference type="Gene3D" id="3.90.79.10">
    <property type="entry name" value="Nucleoside Triphosphate Pyrophosphohydrolase"/>
    <property type="match status" value="1"/>
</dbReference>
<dbReference type="PANTHER" id="PTHR11839">
    <property type="entry name" value="UDP/ADP-SUGAR PYROPHOSPHATASE"/>
    <property type="match status" value="1"/>
</dbReference>
<dbReference type="GO" id="GO:0047631">
    <property type="term" value="F:ADP-ribose diphosphatase activity"/>
    <property type="evidence" value="ECO:0007669"/>
    <property type="project" value="TreeGrafter"/>
</dbReference>
<evidence type="ECO:0000313" key="3">
    <source>
        <dbReference type="EMBL" id="OXA52942.1"/>
    </source>
</evidence>
<reference evidence="3 4" key="1">
    <citation type="submission" date="2015-12" db="EMBL/GenBank/DDBJ databases">
        <title>The genome of Folsomia candida.</title>
        <authorList>
            <person name="Faddeeva A."/>
            <person name="Derks M.F."/>
            <person name="Anvar Y."/>
            <person name="Smit S."/>
            <person name="Van Straalen N."/>
            <person name="Roelofs D."/>
        </authorList>
    </citation>
    <scope>NUCLEOTIDE SEQUENCE [LARGE SCALE GENOMIC DNA]</scope>
    <source>
        <strain evidence="3 4">VU population</strain>
        <tissue evidence="3">Whole body</tissue>
    </source>
</reference>
<dbReference type="PROSITE" id="PS51462">
    <property type="entry name" value="NUDIX"/>
    <property type="match status" value="1"/>
</dbReference>
<dbReference type="OrthoDB" id="10249920at2759"/>
<dbReference type="OMA" id="NDPGLCN"/>
<dbReference type="STRING" id="158441.A0A226E5J6"/>
<dbReference type="CDD" id="cd18888">
    <property type="entry name" value="NUDIX_ADPRase_Nudt5"/>
    <property type="match status" value="1"/>
</dbReference>
<dbReference type="GO" id="GO:0005634">
    <property type="term" value="C:nucleus"/>
    <property type="evidence" value="ECO:0007669"/>
    <property type="project" value="TreeGrafter"/>
</dbReference>
<proteinExistence type="predicted"/>
<dbReference type="SUPFAM" id="SSF55811">
    <property type="entry name" value="Nudix"/>
    <property type="match status" value="1"/>
</dbReference>
<feature type="domain" description="Nudix hydrolase" evidence="2">
    <location>
        <begin position="60"/>
        <end position="201"/>
    </location>
</feature>
<dbReference type="Proteomes" id="UP000198287">
    <property type="component" value="Unassembled WGS sequence"/>
</dbReference>
<evidence type="ECO:0000259" key="2">
    <source>
        <dbReference type="PROSITE" id="PS51462"/>
    </source>
</evidence>
<dbReference type="GO" id="GO:0019693">
    <property type="term" value="P:ribose phosphate metabolic process"/>
    <property type="evidence" value="ECO:0007669"/>
    <property type="project" value="TreeGrafter"/>
</dbReference>
<dbReference type="GO" id="GO:0006753">
    <property type="term" value="P:nucleoside phosphate metabolic process"/>
    <property type="evidence" value="ECO:0007669"/>
    <property type="project" value="TreeGrafter"/>
</dbReference>
<evidence type="ECO:0000313" key="4">
    <source>
        <dbReference type="Proteomes" id="UP000198287"/>
    </source>
</evidence>
<keyword evidence="4" id="KW-1185">Reference proteome</keyword>
<name>A0A226E5J6_FOLCA</name>
<organism evidence="3 4">
    <name type="scientific">Folsomia candida</name>
    <name type="common">Springtail</name>
    <dbReference type="NCBI Taxonomy" id="158441"/>
    <lineage>
        <taxon>Eukaryota</taxon>
        <taxon>Metazoa</taxon>
        <taxon>Ecdysozoa</taxon>
        <taxon>Arthropoda</taxon>
        <taxon>Hexapoda</taxon>
        <taxon>Collembola</taxon>
        <taxon>Entomobryomorpha</taxon>
        <taxon>Isotomoidea</taxon>
        <taxon>Isotomidae</taxon>
        <taxon>Proisotominae</taxon>
        <taxon>Folsomia</taxon>
    </lineage>
</organism>
<sequence length="245" mass="27104">MSTKGRNSSNGYHAPCTFLSDYIIHEGKWLRLSEIKYLDPHGRERCWETVTKLAKPKENDTDTVSAIAIYRRLLHYDVIVMVRQFRPPLNAYTVEFPAGLLDSGESCEQAAIRKLREETGWHGEVTHASDLLAVDAGCSSAVMRYATVKINGDSTDNLMCKPIIGIDNEFVDVLMIPVTELHERLSALSREGNIVDSRVEAFAIGLQMGLKFAQDARKDAASSQQASLPLDGSCVRTGLGTKQTT</sequence>
<dbReference type="AlphaFoldDB" id="A0A226E5J6"/>
<dbReference type="Pfam" id="PF00293">
    <property type="entry name" value="NUDIX"/>
    <property type="match status" value="1"/>
</dbReference>
<dbReference type="EMBL" id="LNIX01000006">
    <property type="protein sequence ID" value="OXA52942.1"/>
    <property type="molecule type" value="Genomic_DNA"/>
</dbReference>
<keyword evidence="1" id="KW-0378">Hydrolase</keyword>